<feature type="region of interest" description="Disordered" evidence="1">
    <location>
        <begin position="177"/>
        <end position="257"/>
    </location>
</feature>
<sequence length="828" mass="87379">MVGQNFRDSPRTFSGQTQLLKVSLSEDEASGDEKLEITFPRRRRSGRNPKQASPEAVSSRKVRFDRDRRPLKSALKKSASPDESSDTLVDGSSEESATADEDSSSIEESDTSDDEVWVKRKKRQERRRIKVAPICEKHTGSGSSTVENDLPHPTCHCKDCAKGRKILKAMIKLEARKGALKNEPKDGAKDRKKGKGKGKGKKTEDTSTEASETTQTEETEDDKNEESPKKKQKNKSSPKENQKESLGATDTPKMVNKDAFRLPKYPKSMEPNLIMPVRSKVLQCEHTIEGPHDPRPNAFIDSGKGIVRVYHGPTWGNHTGELYGSLNPAKLPSPMPPYARPPPGLHDYPPGPPGYYGPPPYGPFPPYPHAGPPPGTPLGKDMPQCPPPNWPNAMNAQMPNDAAMKEAAAKGLGLTGQAWPDTPDMIRGERARERQEKAKSEAANNVGPSQEDGSWKAPQDGTNAGWNSSAKQGWGDNGNDAWGNPSAEGVAQQIDFSSWGDNKGGFERTSNKSGNGSQKGGWYANNGKQSPAASHYTSKPPFVQPADGTPGDGEGSNAWRAQETGNDNQNWGSGSNKSHGWKQDNASNGNGWNDAGGSNRNSPQGEAGGNTSGGPPGSKSHSRHPSRPPSNTGGWGNTGWSAGNENNVASGPMPGAWVENGGQQSRKPSGGSDRPPDWNQHNNNGGGGGGGQSRRGSPNEPLVGAFAWPEGYGPPPGPGNNGWNGHDGYKAPKGSPAGGWTNGTGGNDASGGPPAPAGSRAPSQAGGGSWDGHSKKGGSPPANWNAGGGGGGTAAGWDDFPSNNAGPTHSSWANPDLAQDTGGKADNW</sequence>
<feature type="compositionally biased region" description="Acidic residues" evidence="1">
    <location>
        <begin position="97"/>
        <end position="115"/>
    </location>
</feature>
<gene>
    <name evidence="2" type="ORF">SLS53_004717</name>
</gene>
<feature type="compositionally biased region" description="Polar residues" evidence="1">
    <location>
        <begin position="801"/>
        <end position="813"/>
    </location>
</feature>
<name>A0AAN9YH75_9PEZI</name>
<reference evidence="2 3" key="1">
    <citation type="journal article" date="2023" name="PLoS ONE">
        <title>Cytospora paraplurivora sp. nov. isolated from orchards with fruit tree decline syndrome in Ontario, Canada.</title>
        <authorList>
            <person name="Ilyukhin E."/>
            <person name="Nguyen H.D.T."/>
            <person name="Castle A.J."/>
            <person name="Ellouze W."/>
        </authorList>
    </citation>
    <scope>NUCLEOTIDE SEQUENCE [LARGE SCALE GENOMIC DNA]</scope>
    <source>
        <strain evidence="2 3">FDS-564</strain>
    </source>
</reference>
<feature type="compositionally biased region" description="Basic and acidic residues" evidence="1">
    <location>
        <begin position="177"/>
        <end position="189"/>
    </location>
</feature>
<dbReference type="Proteomes" id="UP001320245">
    <property type="component" value="Unassembled WGS sequence"/>
</dbReference>
<feature type="compositionally biased region" description="Basic and acidic residues" evidence="1">
    <location>
        <begin position="430"/>
        <end position="440"/>
    </location>
</feature>
<feature type="compositionally biased region" description="Polar residues" evidence="1">
    <location>
        <begin position="526"/>
        <end position="537"/>
    </location>
</feature>
<feature type="compositionally biased region" description="Gly residues" evidence="1">
    <location>
        <begin position="606"/>
        <end position="616"/>
    </location>
</feature>
<evidence type="ECO:0000313" key="3">
    <source>
        <dbReference type="Proteomes" id="UP001320245"/>
    </source>
</evidence>
<comment type="caution">
    <text evidence="2">The sequence shown here is derived from an EMBL/GenBank/DDBJ whole genome shotgun (WGS) entry which is preliminary data.</text>
</comment>
<feature type="compositionally biased region" description="Basic residues" evidence="1">
    <location>
        <begin position="119"/>
        <end position="130"/>
    </location>
</feature>
<evidence type="ECO:0000313" key="2">
    <source>
        <dbReference type="EMBL" id="KAK7742131.1"/>
    </source>
</evidence>
<dbReference type="EMBL" id="JAJSPL020000016">
    <property type="protein sequence ID" value="KAK7742131.1"/>
    <property type="molecule type" value="Genomic_DNA"/>
</dbReference>
<dbReference type="AlphaFoldDB" id="A0AAN9YH75"/>
<feature type="compositionally biased region" description="Polar residues" evidence="1">
    <location>
        <begin position="638"/>
        <end position="649"/>
    </location>
</feature>
<feature type="compositionally biased region" description="Low complexity" evidence="1">
    <location>
        <begin position="473"/>
        <end position="484"/>
    </location>
</feature>
<protein>
    <submittedName>
        <fullName evidence="2">Uncharacterized protein</fullName>
    </submittedName>
</protein>
<feature type="compositionally biased region" description="Polar residues" evidence="1">
    <location>
        <begin position="563"/>
        <end position="604"/>
    </location>
</feature>
<accession>A0AAN9YH75</accession>
<feature type="compositionally biased region" description="Gly residues" evidence="1">
    <location>
        <begin position="684"/>
        <end position="693"/>
    </location>
</feature>
<feature type="compositionally biased region" description="Polar residues" evidence="1">
    <location>
        <begin position="460"/>
        <end position="471"/>
    </location>
</feature>
<feature type="region of interest" description="Disordered" evidence="1">
    <location>
        <begin position="1"/>
        <end position="154"/>
    </location>
</feature>
<organism evidence="2 3">
    <name type="scientific">Cytospora paraplurivora</name>
    <dbReference type="NCBI Taxonomy" id="2898453"/>
    <lineage>
        <taxon>Eukaryota</taxon>
        <taxon>Fungi</taxon>
        <taxon>Dikarya</taxon>
        <taxon>Ascomycota</taxon>
        <taxon>Pezizomycotina</taxon>
        <taxon>Sordariomycetes</taxon>
        <taxon>Sordariomycetidae</taxon>
        <taxon>Diaporthales</taxon>
        <taxon>Cytosporaceae</taxon>
        <taxon>Cytospora</taxon>
    </lineage>
</organism>
<feature type="compositionally biased region" description="Gly residues" evidence="1">
    <location>
        <begin position="736"/>
        <end position="749"/>
    </location>
</feature>
<feature type="compositionally biased region" description="Basic residues" evidence="1">
    <location>
        <begin position="190"/>
        <end position="200"/>
    </location>
</feature>
<feature type="compositionally biased region" description="Polar residues" evidence="1">
    <location>
        <begin position="442"/>
        <end position="452"/>
    </location>
</feature>
<feature type="region of interest" description="Disordered" evidence="1">
    <location>
        <begin position="430"/>
        <end position="828"/>
    </location>
</feature>
<feature type="compositionally biased region" description="Polar residues" evidence="1">
    <location>
        <begin position="11"/>
        <end position="20"/>
    </location>
</feature>
<evidence type="ECO:0000256" key="1">
    <source>
        <dbReference type="SAM" id="MobiDB-lite"/>
    </source>
</evidence>
<feature type="compositionally biased region" description="Acidic residues" evidence="1">
    <location>
        <begin position="215"/>
        <end position="224"/>
    </location>
</feature>
<keyword evidence="3" id="KW-1185">Reference proteome</keyword>
<proteinExistence type="predicted"/>